<dbReference type="CDD" id="cd00093">
    <property type="entry name" value="HTH_XRE"/>
    <property type="match status" value="1"/>
</dbReference>
<organism evidence="1 2">
    <name type="scientific">Agromyces marinus</name>
    <dbReference type="NCBI Taxonomy" id="1389020"/>
    <lineage>
        <taxon>Bacteria</taxon>
        <taxon>Bacillati</taxon>
        <taxon>Actinomycetota</taxon>
        <taxon>Actinomycetes</taxon>
        <taxon>Micrococcales</taxon>
        <taxon>Microbacteriaceae</taxon>
        <taxon>Agromyces</taxon>
    </lineage>
</organism>
<dbReference type="EMBL" id="AP027734">
    <property type="protein sequence ID" value="BDZ56079.1"/>
    <property type="molecule type" value="Genomic_DNA"/>
</dbReference>
<protein>
    <submittedName>
        <fullName evidence="1">Transcriptional regulator</fullName>
    </submittedName>
</protein>
<accession>A0ABM8H5I7</accession>
<dbReference type="InterPro" id="IPR010982">
    <property type="entry name" value="Lambda_DNA-bd_dom_sf"/>
</dbReference>
<dbReference type="Proteomes" id="UP001321477">
    <property type="component" value="Chromosome"/>
</dbReference>
<name>A0ABM8H5I7_9MICO</name>
<evidence type="ECO:0000313" key="1">
    <source>
        <dbReference type="EMBL" id="BDZ56079.1"/>
    </source>
</evidence>
<evidence type="ECO:0000313" key="2">
    <source>
        <dbReference type="Proteomes" id="UP001321477"/>
    </source>
</evidence>
<proteinExistence type="predicted"/>
<sequence length="286" mass="30796">MIVDISDLLSSPTVPRSELAQRAGISRNTEWNLRNDYRRARLSTLREIALACGYDIDVTISRTYEPVAVAAARQLVGDLAPEEIQRVESNLLGGNPEWAETAEWVDRLERFVLSGQDQLVRSVGIDDPLAVAVEASEFASPQVAPGAVMLAGRGDIERLMSAATATSDLFRRAADTSERFGHEWVFSGRPALEALGAEIDTTDQVAPTVVWTTLPQQFSTFLGETHRRVKTVRAANVIIAPLAAVHLAGAGDVDGAPYVAPVQCVIDSLGVGGPLSTAAHDLAREW</sequence>
<gene>
    <name evidence="1" type="ORF">GCM10025870_31520</name>
</gene>
<keyword evidence="2" id="KW-1185">Reference proteome</keyword>
<dbReference type="InterPro" id="IPR001387">
    <property type="entry name" value="Cro/C1-type_HTH"/>
</dbReference>
<reference evidence="2" key="1">
    <citation type="journal article" date="2019" name="Int. J. Syst. Evol. Microbiol.">
        <title>The Global Catalogue of Microorganisms (GCM) 10K type strain sequencing project: providing services to taxonomists for standard genome sequencing and annotation.</title>
        <authorList>
            <consortium name="The Broad Institute Genomics Platform"/>
            <consortium name="The Broad Institute Genome Sequencing Center for Infectious Disease"/>
            <person name="Wu L."/>
            <person name="Ma J."/>
        </authorList>
    </citation>
    <scope>NUCLEOTIDE SEQUENCE [LARGE SCALE GENOMIC DNA]</scope>
    <source>
        <strain evidence="2">NBRC 109019</strain>
    </source>
</reference>
<dbReference type="SUPFAM" id="SSF47413">
    <property type="entry name" value="lambda repressor-like DNA-binding domains"/>
    <property type="match status" value="1"/>
</dbReference>